<protein>
    <submittedName>
        <fullName evidence="5">LacI family transcriptional regulator</fullName>
    </submittedName>
</protein>
<dbReference type="SMART" id="SM00354">
    <property type="entry name" value="HTH_LACI"/>
    <property type="match status" value="1"/>
</dbReference>
<dbReference type="GO" id="GO:0003700">
    <property type="term" value="F:DNA-binding transcription factor activity"/>
    <property type="evidence" value="ECO:0007669"/>
    <property type="project" value="TreeGrafter"/>
</dbReference>
<dbReference type="RefSeq" id="WP_216941750.1">
    <property type="nucleotide sequence ID" value="NZ_CP077062.1"/>
</dbReference>
<accession>A0A975Y1Y8</accession>
<organism evidence="5 6">
    <name type="scientific">Nocardioides panacis</name>
    <dbReference type="NCBI Taxonomy" id="2849501"/>
    <lineage>
        <taxon>Bacteria</taxon>
        <taxon>Bacillati</taxon>
        <taxon>Actinomycetota</taxon>
        <taxon>Actinomycetes</taxon>
        <taxon>Propionibacteriales</taxon>
        <taxon>Nocardioidaceae</taxon>
        <taxon>Nocardioides</taxon>
    </lineage>
</organism>
<dbReference type="Pfam" id="PF13377">
    <property type="entry name" value="Peripla_BP_3"/>
    <property type="match status" value="1"/>
</dbReference>
<gene>
    <name evidence="5" type="ORF">KRR39_09330</name>
</gene>
<dbReference type="AlphaFoldDB" id="A0A975Y1Y8"/>
<dbReference type="PROSITE" id="PS00356">
    <property type="entry name" value="HTH_LACI_1"/>
    <property type="match status" value="1"/>
</dbReference>
<dbReference type="PANTHER" id="PTHR30146">
    <property type="entry name" value="LACI-RELATED TRANSCRIPTIONAL REPRESSOR"/>
    <property type="match status" value="1"/>
</dbReference>
<dbReference type="PROSITE" id="PS50932">
    <property type="entry name" value="HTH_LACI_2"/>
    <property type="match status" value="1"/>
</dbReference>
<evidence type="ECO:0000259" key="4">
    <source>
        <dbReference type="PROSITE" id="PS50932"/>
    </source>
</evidence>
<evidence type="ECO:0000256" key="1">
    <source>
        <dbReference type="ARBA" id="ARBA00023015"/>
    </source>
</evidence>
<dbReference type="EMBL" id="CP077062">
    <property type="protein sequence ID" value="QWZ09904.1"/>
    <property type="molecule type" value="Genomic_DNA"/>
</dbReference>
<evidence type="ECO:0000256" key="2">
    <source>
        <dbReference type="ARBA" id="ARBA00023125"/>
    </source>
</evidence>
<dbReference type="InterPro" id="IPR046335">
    <property type="entry name" value="LacI/GalR-like_sensor"/>
</dbReference>
<proteinExistence type="predicted"/>
<dbReference type="PANTHER" id="PTHR30146:SF109">
    <property type="entry name" value="HTH-TYPE TRANSCRIPTIONAL REGULATOR GALS"/>
    <property type="match status" value="1"/>
</dbReference>
<reference evidence="5" key="1">
    <citation type="submission" date="2021-06" db="EMBL/GenBank/DDBJ databases">
        <title>Complete genome sequence of Nocardioides sp. G188.</title>
        <authorList>
            <person name="Im W.-T."/>
        </authorList>
    </citation>
    <scope>NUCLEOTIDE SEQUENCE</scope>
    <source>
        <strain evidence="5">G188</strain>
    </source>
</reference>
<dbReference type="InterPro" id="IPR000843">
    <property type="entry name" value="HTH_LacI"/>
</dbReference>
<keyword evidence="3" id="KW-0804">Transcription</keyword>
<keyword evidence="6" id="KW-1185">Reference proteome</keyword>
<dbReference type="GO" id="GO:0000976">
    <property type="term" value="F:transcription cis-regulatory region binding"/>
    <property type="evidence" value="ECO:0007669"/>
    <property type="project" value="TreeGrafter"/>
</dbReference>
<keyword evidence="2" id="KW-0238">DNA-binding</keyword>
<dbReference type="KEGG" id="nps:KRR39_09330"/>
<name>A0A975Y1Y8_9ACTN</name>
<evidence type="ECO:0000313" key="6">
    <source>
        <dbReference type="Proteomes" id="UP000683575"/>
    </source>
</evidence>
<dbReference type="CDD" id="cd01392">
    <property type="entry name" value="HTH_LacI"/>
    <property type="match status" value="1"/>
</dbReference>
<dbReference type="Pfam" id="PF00356">
    <property type="entry name" value="LacI"/>
    <property type="match status" value="1"/>
</dbReference>
<sequence>MRVRLRDVAEHAGVSVKTVSNVVNGYVHVSPAMREKVQAALEELNYRANLSARSLRRGRSGLIALAVPALDMPYFAELTRFVVQEAELLGWTVLVDQTDGLREREQVVATGLRSHLIDGLILSPVAMDYAELSAVRDETPMVLLGEKIGGADIDHVAFDNVAAARVATEHLLSLGRTRVAAIGYQAGVVARSGVAEVRRTGYEQALAAAGLPVRASLTRTVAGFQRLEGARAMDSLLAERPDAVLCFNDQLALGALRALAVAGVPVPDEVAVIGIDDIEDGRFSSPTLSTIAPDKAAVAREAVRLLHHRLGGPAAPSREVSVGFELVARESTLGRRG</sequence>
<feature type="domain" description="HTH lacI-type" evidence="4">
    <location>
        <begin position="3"/>
        <end position="57"/>
    </location>
</feature>
<dbReference type="Proteomes" id="UP000683575">
    <property type="component" value="Chromosome"/>
</dbReference>
<keyword evidence="1" id="KW-0805">Transcription regulation</keyword>
<evidence type="ECO:0000256" key="3">
    <source>
        <dbReference type="ARBA" id="ARBA00023163"/>
    </source>
</evidence>
<dbReference type="CDD" id="cd06267">
    <property type="entry name" value="PBP1_LacI_sugar_binding-like"/>
    <property type="match status" value="1"/>
</dbReference>
<evidence type="ECO:0000313" key="5">
    <source>
        <dbReference type="EMBL" id="QWZ09904.1"/>
    </source>
</evidence>